<dbReference type="InterPro" id="IPR002931">
    <property type="entry name" value="Transglutaminase-like"/>
</dbReference>
<feature type="transmembrane region" description="Helical" evidence="1">
    <location>
        <begin position="54"/>
        <end position="72"/>
    </location>
</feature>
<evidence type="ECO:0000259" key="2">
    <source>
        <dbReference type="SMART" id="SM00460"/>
    </source>
</evidence>
<name>A0A6H9GQR8_MICAE</name>
<dbReference type="PANTHER" id="PTHR42736:SF1">
    <property type="entry name" value="PROTEIN-GLUTAMINE GAMMA-GLUTAMYLTRANSFERASE"/>
    <property type="match status" value="1"/>
</dbReference>
<feature type="transmembrane region" description="Helical" evidence="1">
    <location>
        <begin position="652"/>
        <end position="674"/>
    </location>
</feature>
<dbReference type="SUPFAM" id="SSF54001">
    <property type="entry name" value="Cysteine proteinases"/>
    <property type="match status" value="1"/>
</dbReference>
<accession>A0A6H9GQR8</accession>
<dbReference type="SMART" id="SM00460">
    <property type="entry name" value="TGc"/>
    <property type="match status" value="1"/>
</dbReference>
<proteinExistence type="predicted"/>
<keyword evidence="1" id="KW-0812">Transmembrane</keyword>
<evidence type="ECO:0000313" key="3">
    <source>
        <dbReference type="EMBL" id="GCL52339.1"/>
    </source>
</evidence>
<feature type="domain" description="Transglutaminase-like" evidence="2">
    <location>
        <begin position="519"/>
        <end position="590"/>
    </location>
</feature>
<dbReference type="Proteomes" id="UP000435041">
    <property type="component" value="Unassembled WGS sequence"/>
</dbReference>
<keyword evidence="1" id="KW-0472">Membrane</keyword>
<dbReference type="Pfam" id="PF13559">
    <property type="entry name" value="DUF4129"/>
    <property type="match status" value="1"/>
</dbReference>
<feature type="transmembrane region" description="Helical" evidence="1">
    <location>
        <begin position="138"/>
        <end position="165"/>
    </location>
</feature>
<dbReference type="RefSeq" id="WP_159294745.1">
    <property type="nucleotide sequence ID" value="NZ_BJCI01000097.1"/>
</dbReference>
<sequence>MVSSAARPRPSLKTLWQKIESFPLPETEESIILRILVQALVIVGIIATDVATDSYTSIWAVPLSIIGGIWSWRRRKKRNIGAKFCIAIGMLVVLALFLGNIVAMQDSRIALTQLLIQLQILHSFDLPRRKDLGYSMVIGLILLGVAGTISQTLAFAPWLILFLLLSLPTLVLDYRSRLGLDNLNQSLPFFSRKSPHLATKKLVSPQNSPLSPKRFGIFFLTILLLGLTIFALMPRFPGYQIQSFPVNSPGGMENQDFEQGDRQIVNPGYVREGETGNGGVNGGNSPTTGSGQLDPTFYYGFNSQINQNLRGSMTPQTVMRVRSQAPGFWRAMAFDRYTGQGWQISRDQEVEDLNRSSWSYRFFVPLPATQAKTHQVVQTYSIVSSLPNIIPALTSPQFLFFPTRQVSLDRENSLRSPGGLAEGLTYTVISQVPERNRSQLRSAPETYPKSILKYYLQIPAEIAPKVRRKTEELLAKSPKPLTSPYEKALYLAQALKQNYELKTDLPFLAENEDLVSAFLFRFQGGYADHFSTVLTIMLRSIGIPARLATGFAPGQFNPFTGFYVVQNTDAYAITEVFFPGYGWYTFDPIPGHELIPPSFEEAEPFSVLKQFWQWIAGWLPSPVTGFLGLIWENVIVTIGQLLAWLWRFISGSLFGGILGGLVGVVFAYAGWLGWGQFHRWRRGRRLAKLPPIERLYQQMLGILTEAGYGKHPAQTPLEYATAARRVQPPPVANIIEEIARAYVDWRYGGKSANIERLRQRFRELLKLVKKSA</sequence>
<dbReference type="Gene3D" id="3.10.620.30">
    <property type="match status" value="1"/>
</dbReference>
<keyword evidence="1" id="KW-1133">Transmembrane helix</keyword>
<gene>
    <name evidence="3" type="ORF">NIES3804_39280</name>
</gene>
<dbReference type="InterPro" id="IPR038765">
    <property type="entry name" value="Papain-like_cys_pep_sf"/>
</dbReference>
<reference evidence="3 4" key="1">
    <citation type="submission" date="2019-02" db="EMBL/GenBank/DDBJ databases">
        <title>Draft genome sequence of Arthrospira platensis NIES-3804.</title>
        <authorList>
            <person name="Yamaguchi H."/>
            <person name="Suzuki S."/>
            <person name="Kawachi M."/>
        </authorList>
    </citation>
    <scope>NUCLEOTIDE SEQUENCE [LARGE SCALE GENOMIC DNA]</scope>
    <source>
        <strain evidence="3 4">NIES-3804</strain>
    </source>
</reference>
<dbReference type="PANTHER" id="PTHR42736">
    <property type="entry name" value="PROTEIN-GLUTAMINE GAMMA-GLUTAMYLTRANSFERASE"/>
    <property type="match status" value="1"/>
</dbReference>
<dbReference type="Pfam" id="PF01841">
    <property type="entry name" value="Transglut_core"/>
    <property type="match status" value="1"/>
</dbReference>
<dbReference type="InterPro" id="IPR052901">
    <property type="entry name" value="Bact_TGase-like"/>
</dbReference>
<dbReference type="Pfam" id="PF11992">
    <property type="entry name" value="TgpA_N"/>
    <property type="match status" value="1"/>
</dbReference>
<dbReference type="InterPro" id="IPR025403">
    <property type="entry name" value="TgpA-like_C"/>
</dbReference>
<evidence type="ECO:0000256" key="1">
    <source>
        <dbReference type="SAM" id="Phobius"/>
    </source>
</evidence>
<feature type="transmembrane region" description="Helical" evidence="1">
    <location>
        <begin position="215"/>
        <end position="233"/>
    </location>
</feature>
<feature type="transmembrane region" description="Helical" evidence="1">
    <location>
        <begin position="31"/>
        <end position="48"/>
    </location>
</feature>
<evidence type="ECO:0000313" key="4">
    <source>
        <dbReference type="Proteomes" id="UP000435041"/>
    </source>
</evidence>
<dbReference type="AlphaFoldDB" id="A0A6H9GQR8"/>
<organism evidence="3 4">
    <name type="scientific">Microcystis aeruginosa NIES-3804</name>
    <dbReference type="NCBI Taxonomy" id="2517783"/>
    <lineage>
        <taxon>Bacteria</taxon>
        <taxon>Bacillati</taxon>
        <taxon>Cyanobacteriota</taxon>
        <taxon>Cyanophyceae</taxon>
        <taxon>Oscillatoriophycideae</taxon>
        <taxon>Chroococcales</taxon>
        <taxon>Microcystaceae</taxon>
        <taxon>Microcystis</taxon>
    </lineage>
</organism>
<feature type="transmembrane region" description="Helical" evidence="1">
    <location>
        <begin position="84"/>
        <end position="103"/>
    </location>
</feature>
<dbReference type="InterPro" id="IPR021878">
    <property type="entry name" value="TgpA_N"/>
</dbReference>
<protein>
    <recommendedName>
        <fullName evidence="2">Transglutaminase-like domain-containing protein</fullName>
    </recommendedName>
</protein>
<dbReference type="EMBL" id="BJCI01000097">
    <property type="protein sequence ID" value="GCL52339.1"/>
    <property type="molecule type" value="Genomic_DNA"/>
</dbReference>
<comment type="caution">
    <text evidence="3">The sequence shown here is derived from an EMBL/GenBank/DDBJ whole genome shotgun (WGS) entry which is preliminary data.</text>
</comment>